<dbReference type="STRING" id="6185.A0A095A218"/>
<protein>
    <submittedName>
        <fullName evidence="3">26S proteasome non-ATPase regulatory subunit 8</fullName>
    </submittedName>
</protein>
<evidence type="ECO:0000259" key="2">
    <source>
        <dbReference type="Pfam" id="PF10075"/>
    </source>
</evidence>
<dbReference type="Pfam" id="PF10075">
    <property type="entry name" value="CSN8_PSD8_EIF3K"/>
    <property type="match status" value="1"/>
</dbReference>
<dbReference type="GO" id="GO:0008541">
    <property type="term" value="C:proteasome regulatory particle, lid subcomplex"/>
    <property type="evidence" value="ECO:0007669"/>
    <property type="project" value="TreeGrafter"/>
</dbReference>
<reference evidence="3" key="1">
    <citation type="journal article" date="2012" name="Nat. Genet.">
        <title>Whole-genome sequence of Schistosoma haematobium.</title>
        <authorList>
            <person name="Young N.D."/>
            <person name="Jex A.R."/>
            <person name="Li B."/>
            <person name="Liu S."/>
            <person name="Yang L."/>
            <person name="Xiong Z."/>
            <person name="Li Y."/>
            <person name="Cantacessi C."/>
            <person name="Hall R.S."/>
            <person name="Xu X."/>
            <person name="Chen F."/>
            <person name="Wu X."/>
            <person name="Zerlotini A."/>
            <person name="Oliveira G."/>
            <person name="Hofmann A."/>
            <person name="Zhang G."/>
            <person name="Fang X."/>
            <person name="Kang Y."/>
            <person name="Campbell B.E."/>
            <person name="Loukas A."/>
            <person name="Ranganathan S."/>
            <person name="Rollinson D."/>
            <person name="Rinaldi G."/>
            <person name="Brindley P.J."/>
            <person name="Yang H."/>
            <person name="Wang J."/>
            <person name="Wang J."/>
            <person name="Gasser R.B."/>
        </authorList>
    </citation>
    <scope>NUCLEOTIDE SEQUENCE [LARGE SCALE GENOMIC DNA]</scope>
</reference>
<dbReference type="EMBL" id="KL251228">
    <property type="protein sequence ID" value="KGB39549.1"/>
    <property type="molecule type" value="Genomic_DNA"/>
</dbReference>
<dbReference type="PANTHER" id="PTHR12387:SF0">
    <property type="entry name" value="26S PROTEASOME NON-ATPASE REGULATORY SUBUNIT 8"/>
    <property type="match status" value="1"/>
</dbReference>
<dbReference type="PANTHER" id="PTHR12387">
    <property type="entry name" value="26S PROTEASOME NON-ATPASE REGULATORY SUBUNIT 8"/>
    <property type="match status" value="1"/>
</dbReference>
<keyword evidence="1 3" id="KW-0647">Proteasome</keyword>
<dbReference type="GO" id="GO:0005829">
    <property type="term" value="C:cytosol"/>
    <property type="evidence" value="ECO:0007669"/>
    <property type="project" value="TreeGrafter"/>
</dbReference>
<dbReference type="InterPro" id="IPR006746">
    <property type="entry name" value="26S_Psome_Rpn12"/>
</dbReference>
<name>A0A095A218_SCHHA</name>
<gene>
    <name evidence="3" type="ORF">MS3_07987</name>
</gene>
<accession>A0A095A218</accession>
<dbReference type="Gene3D" id="1.25.40.990">
    <property type="match status" value="2"/>
</dbReference>
<dbReference type="InterPro" id="IPR033464">
    <property type="entry name" value="CSN8_PSD8_EIF3K"/>
</dbReference>
<organism evidence="3">
    <name type="scientific">Schistosoma haematobium</name>
    <name type="common">Blood fluke</name>
    <dbReference type="NCBI Taxonomy" id="6185"/>
    <lineage>
        <taxon>Eukaryota</taxon>
        <taxon>Metazoa</taxon>
        <taxon>Spiralia</taxon>
        <taxon>Lophotrochozoa</taxon>
        <taxon>Platyhelminthes</taxon>
        <taxon>Trematoda</taxon>
        <taxon>Digenea</taxon>
        <taxon>Strigeidida</taxon>
        <taxon>Schistosomatoidea</taxon>
        <taxon>Schistosomatidae</taxon>
        <taxon>Schistosoma</taxon>
    </lineage>
</organism>
<dbReference type="GO" id="GO:0043161">
    <property type="term" value="P:proteasome-mediated ubiquitin-dependent protein catabolic process"/>
    <property type="evidence" value="ECO:0007669"/>
    <property type="project" value="TreeGrafter"/>
</dbReference>
<evidence type="ECO:0000256" key="1">
    <source>
        <dbReference type="ARBA" id="ARBA00022942"/>
    </source>
</evidence>
<sequence>MIQTTEDLCRKLQNLDNEWNKKNHDVEDCLKKVEEITSGLTRCAFLPKNESEASRRELLVARSTLEIAAMLCSEKQDIPAFEHYMSQLKCYYYDYKEEVASCIEHAYETLSLKDATPMLFFSSNNETKLFAEKRKWNLVDDTFHFPKHKKRADDAIPSAHVTRVMLDYTKELDQII</sequence>
<dbReference type="GO" id="GO:0005634">
    <property type="term" value="C:nucleus"/>
    <property type="evidence" value="ECO:0007669"/>
    <property type="project" value="TreeGrafter"/>
</dbReference>
<evidence type="ECO:0000313" key="3">
    <source>
        <dbReference type="EMBL" id="KGB39549.1"/>
    </source>
</evidence>
<dbReference type="AlphaFoldDB" id="A0A095A218"/>
<proteinExistence type="predicted"/>
<feature type="domain" description="CSN8/PSMD8/EIF3K" evidence="2">
    <location>
        <begin position="92"/>
        <end position="152"/>
    </location>
</feature>